<accession>A0A1A6AY41</accession>
<evidence type="ECO:0000313" key="11">
    <source>
        <dbReference type="Proteomes" id="UP000093954"/>
    </source>
</evidence>
<dbReference type="PATRIC" id="fig|1353534.3.peg.1306"/>
<evidence type="ECO:0000256" key="8">
    <source>
        <dbReference type="SAM" id="Phobius"/>
    </source>
</evidence>
<comment type="subcellular location">
    <subcellularLocation>
        <location evidence="1">Cell membrane</location>
        <topology evidence="1">Multi-pass membrane protein</topology>
    </subcellularLocation>
</comment>
<feature type="domain" description="Major facilitator superfamily (MFS) profile" evidence="9">
    <location>
        <begin position="14"/>
        <end position="506"/>
    </location>
</feature>
<keyword evidence="6 8" id="KW-1133">Transmembrane helix</keyword>
<sequence length="516" mass="56628">MAEDNNSDSYRWLSLAVVIMGTFMSILDGSIVNIGIPKMMAVFNVSLDDVQWVLTAYTLTLGAIVPITGFLSEKFGNKKLYIFSLISFTIGSLLCGIAWSNTSMIIFRIIQAIGGGMIMPVSMTIILKMFNFKERGLAMGFWGIASMAAPAIGPTLGGYIIEKLSWRLIFNVNVPIGIMTTILSALLLKEFPHKAPEKVDILGFVFSTVGIVSILYILSQNPIDWSDIKNPLLLTIGIFNLILFIINELSVPEPLLDLKLLARLDFSFSLIALALINMCLMGGVYAMPLFFQKIDGYTAMQTGLLLLPSAIVTGVMMPISAKLIDKVNEKIVILPGLILLLFSCYQLGMLTSNTSKDTANLFLILRGAGIGLTMMPLSTFGMNLLPQKLVTQGSTIQNTIRQISGSVSITMMTHSLSSQAEIYYHKLSEQITPFNNTALNLLNQIQQSLSQIGLSTVDKQVQAKSTLVKLVSRQAYSDAFDYTLMLCTVFVIVALIATLFIRNRNQLSSSNEEIKS</sequence>
<organism evidence="10 11">
    <name type="scientific">Clostridium ragsdalei P11</name>
    <dbReference type="NCBI Taxonomy" id="1353534"/>
    <lineage>
        <taxon>Bacteria</taxon>
        <taxon>Bacillati</taxon>
        <taxon>Bacillota</taxon>
        <taxon>Clostridia</taxon>
        <taxon>Eubacteriales</taxon>
        <taxon>Clostridiaceae</taxon>
        <taxon>Clostridium</taxon>
    </lineage>
</organism>
<dbReference type="AlphaFoldDB" id="A0A1A6AY41"/>
<evidence type="ECO:0000259" key="9">
    <source>
        <dbReference type="PROSITE" id="PS50850"/>
    </source>
</evidence>
<feature type="transmembrane region" description="Helical" evidence="8">
    <location>
        <begin position="12"/>
        <end position="32"/>
    </location>
</feature>
<evidence type="ECO:0000256" key="7">
    <source>
        <dbReference type="ARBA" id="ARBA00023136"/>
    </source>
</evidence>
<feature type="transmembrane region" description="Helical" evidence="8">
    <location>
        <begin position="270"/>
        <end position="291"/>
    </location>
</feature>
<dbReference type="GO" id="GO:0005886">
    <property type="term" value="C:plasma membrane"/>
    <property type="evidence" value="ECO:0007669"/>
    <property type="project" value="UniProtKB-SubCell"/>
</dbReference>
<dbReference type="InterPro" id="IPR004638">
    <property type="entry name" value="EmrB-like"/>
</dbReference>
<evidence type="ECO:0000256" key="2">
    <source>
        <dbReference type="ARBA" id="ARBA00008537"/>
    </source>
</evidence>
<gene>
    <name evidence="10" type="primary">emrB_2</name>
    <name evidence="10" type="ORF">CLRAG_12860</name>
</gene>
<dbReference type="Proteomes" id="UP000093954">
    <property type="component" value="Unassembled WGS sequence"/>
</dbReference>
<name>A0A1A6AY41_9CLOT</name>
<evidence type="ECO:0000256" key="6">
    <source>
        <dbReference type="ARBA" id="ARBA00022989"/>
    </source>
</evidence>
<dbReference type="PROSITE" id="PS50850">
    <property type="entry name" value="MFS"/>
    <property type="match status" value="1"/>
</dbReference>
<keyword evidence="11" id="KW-1185">Reference proteome</keyword>
<feature type="transmembrane region" description="Helical" evidence="8">
    <location>
        <begin position="139"/>
        <end position="161"/>
    </location>
</feature>
<dbReference type="CDD" id="cd17503">
    <property type="entry name" value="MFS_LmrB_MDR_like"/>
    <property type="match status" value="1"/>
</dbReference>
<feature type="transmembrane region" description="Helical" evidence="8">
    <location>
        <begin position="80"/>
        <end position="99"/>
    </location>
</feature>
<keyword evidence="7 8" id="KW-0472">Membrane</keyword>
<keyword evidence="5 8" id="KW-0812">Transmembrane</keyword>
<feature type="transmembrane region" description="Helical" evidence="8">
    <location>
        <begin position="297"/>
        <end position="319"/>
    </location>
</feature>
<feature type="transmembrane region" description="Helical" evidence="8">
    <location>
        <begin position="479"/>
        <end position="501"/>
    </location>
</feature>
<feature type="transmembrane region" description="Helical" evidence="8">
    <location>
        <begin position="105"/>
        <end position="127"/>
    </location>
</feature>
<comment type="caution">
    <text evidence="10">The sequence shown here is derived from an EMBL/GenBank/DDBJ whole genome shotgun (WGS) entry which is preliminary data.</text>
</comment>
<protein>
    <submittedName>
        <fullName evidence="10">Multidrug export protein EmrB</fullName>
    </submittedName>
</protein>
<dbReference type="GO" id="GO:0022857">
    <property type="term" value="F:transmembrane transporter activity"/>
    <property type="evidence" value="ECO:0007669"/>
    <property type="project" value="InterPro"/>
</dbReference>
<feature type="transmembrane region" description="Helical" evidence="8">
    <location>
        <begin position="331"/>
        <end position="349"/>
    </location>
</feature>
<keyword evidence="4" id="KW-1003">Cell membrane</keyword>
<evidence type="ECO:0000256" key="3">
    <source>
        <dbReference type="ARBA" id="ARBA00022448"/>
    </source>
</evidence>
<proteinExistence type="inferred from homology"/>
<dbReference type="InterPro" id="IPR020846">
    <property type="entry name" value="MFS_dom"/>
</dbReference>
<dbReference type="NCBIfam" id="TIGR00711">
    <property type="entry name" value="efflux_EmrB"/>
    <property type="match status" value="1"/>
</dbReference>
<dbReference type="InterPro" id="IPR036259">
    <property type="entry name" value="MFS_trans_sf"/>
</dbReference>
<dbReference type="EMBL" id="LROS01000011">
    <property type="protein sequence ID" value="OBR94948.1"/>
    <property type="molecule type" value="Genomic_DNA"/>
</dbReference>
<dbReference type="PRINTS" id="PR01036">
    <property type="entry name" value="TCRTETB"/>
</dbReference>
<keyword evidence="3" id="KW-0813">Transport</keyword>
<dbReference type="RefSeq" id="WP_065077611.1">
    <property type="nucleotide sequence ID" value="NZ_LROS01000011.1"/>
</dbReference>
<feature type="transmembrane region" description="Helical" evidence="8">
    <location>
        <begin position="361"/>
        <end position="385"/>
    </location>
</feature>
<dbReference type="Pfam" id="PF07690">
    <property type="entry name" value="MFS_1"/>
    <property type="match status" value="1"/>
</dbReference>
<evidence type="ECO:0000313" key="10">
    <source>
        <dbReference type="EMBL" id="OBR94948.1"/>
    </source>
</evidence>
<feature type="transmembrane region" description="Helical" evidence="8">
    <location>
        <begin position="52"/>
        <end position="71"/>
    </location>
</feature>
<dbReference type="Gene3D" id="1.20.1250.20">
    <property type="entry name" value="MFS general substrate transporter like domains"/>
    <property type="match status" value="1"/>
</dbReference>
<dbReference type="PANTHER" id="PTHR42718:SF9">
    <property type="entry name" value="MAJOR FACILITATOR SUPERFAMILY MULTIDRUG TRANSPORTER MFSC"/>
    <property type="match status" value="1"/>
</dbReference>
<evidence type="ECO:0000256" key="4">
    <source>
        <dbReference type="ARBA" id="ARBA00022475"/>
    </source>
</evidence>
<evidence type="ECO:0000256" key="5">
    <source>
        <dbReference type="ARBA" id="ARBA00022692"/>
    </source>
</evidence>
<dbReference type="SUPFAM" id="SSF103473">
    <property type="entry name" value="MFS general substrate transporter"/>
    <property type="match status" value="1"/>
</dbReference>
<feature type="transmembrane region" description="Helical" evidence="8">
    <location>
        <begin position="167"/>
        <end position="188"/>
    </location>
</feature>
<feature type="transmembrane region" description="Helical" evidence="8">
    <location>
        <begin position="200"/>
        <end position="219"/>
    </location>
</feature>
<reference evidence="10 11" key="1">
    <citation type="journal article" date="2012" name="Front. Microbiol.">
        <title>Draft Genome Sequence of the Virulent Strain 01-B526 of the Fish Pathogen Aeromonas salmonicida.</title>
        <authorList>
            <person name="Charette S.J."/>
            <person name="Brochu F."/>
            <person name="Boyle B."/>
            <person name="Filion G."/>
            <person name="Tanaka K.H."/>
            <person name="Derome N."/>
        </authorList>
    </citation>
    <scope>NUCLEOTIDE SEQUENCE [LARGE SCALE GENOMIC DNA]</scope>
    <source>
        <strain evidence="10 11">P11</strain>
    </source>
</reference>
<dbReference type="Gene3D" id="1.20.1720.10">
    <property type="entry name" value="Multidrug resistance protein D"/>
    <property type="match status" value="1"/>
</dbReference>
<dbReference type="PANTHER" id="PTHR42718">
    <property type="entry name" value="MAJOR FACILITATOR SUPERFAMILY MULTIDRUG TRANSPORTER MFSC"/>
    <property type="match status" value="1"/>
</dbReference>
<evidence type="ECO:0000256" key="1">
    <source>
        <dbReference type="ARBA" id="ARBA00004651"/>
    </source>
</evidence>
<dbReference type="InterPro" id="IPR011701">
    <property type="entry name" value="MFS"/>
</dbReference>
<comment type="similarity">
    <text evidence="2">Belongs to the major facilitator superfamily. EmrB family.</text>
</comment>